<keyword evidence="2 3" id="KW-0378">Hydrolase</keyword>
<comment type="function">
    <text evidence="2">An aminoacyl-tRNA editing enzyme that deacylates mischarged D-aminoacyl-tRNAs. Also deacylates mischarged glycyl-tRNA(Ala), protecting cells against glycine mischarging by AlaRS. Acts via tRNA-based rather than protein-based catalysis; rejects L-amino acids rather than detecting D-amino acids in the active site. By recycling D-aminoacyl-tRNA to D-amino acids and free tRNA molecules, this enzyme counteracts the toxicity associated with the formation of D-aminoacyl-tRNA entities in vivo and helps enforce protein L-homochirality.</text>
</comment>
<comment type="caution">
    <text evidence="3">The sequence shown here is derived from an EMBL/GenBank/DDBJ whole genome shotgun (WGS) entry which is preliminary data.</text>
</comment>
<keyword evidence="2" id="KW-0694">RNA-binding</keyword>
<comment type="catalytic activity">
    <reaction evidence="2">
        <text>a D-aminoacyl-tRNA + H2O = a tRNA + a D-alpha-amino acid + H(+)</text>
        <dbReference type="Rhea" id="RHEA:13953"/>
        <dbReference type="Rhea" id="RHEA-COMP:10123"/>
        <dbReference type="Rhea" id="RHEA-COMP:10124"/>
        <dbReference type="ChEBI" id="CHEBI:15377"/>
        <dbReference type="ChEBI" id="CHEBI:15378"/>
        <dbReference type="ChEBI" id="CHEBI:59871"/>
        <dbReference type="ChEBI" id="CHEBI:78442"/>
        <dbReference type="ChEBI" id="CHEBI:79333"/>
        <dbReference type="EC" id="3.1.1.96"/>
    </reaction>
</comment>
<comment type="similarity">
    <text evidence="1 2">Belongs to the DTD family.</text>
</comment>
<dbReference type="GO" id="GO:0051500">
    <property type="term" value="F:D-tyrosyl-tRNA(Tyr) deacylase activity"/>
    <property type="evidence" value="ECO:0007669"/>
    <property type="project" value="TreeGrafter"/>
</dbReference>
<dbReference type="NCBIfam" id="TIGR00256">
    <property type="entry name" value="D-aminoacyl-tRNA deacylase"/>
    <property type="match status" value="1"/>
</dbReference>
<dbReference type="EC" id="3.1.1.96" evidence="2"/>
<feature type="short sequence motif" description="Gly-cisPro motif, important for rejection of L-amino acids" evidence="2">
    <location>
        <begin position="137"/>
        <end position="138"/>
    </location>
</feature>
<dbReference type="GO" id="GO:0043908">
    <property type="term" value="F:Ser(Gly)-tRNA(Ala) hydrolase activity"/>
    <property type="evidence" value="ECO:0007669"/>
    <property type="project" value="UniProtKB-UniRule"/>
</dbReference>
<gene>
    <name evidence="2" type="primary">dtd</name>
    <name evidence="3" type="ORF">EYE42_05520</name>
</gene>
<comment type="subcellular location">
    <subcellularLocation>
        <location evidence="2">Cytoplasm</location>
    </subcellularLocation>
</comment>
<dbReference type="FunFam" id="3.50.80.10:FF:000001">
    <property type="entry name" value="D-aminoacyl-tRNA deacylase"/>
    <property type="match status" value="1"/>
</dbReference>
<dbReference type="EC" id="3.1.1.-" evidence="2"/>
<dbReference type="RefSeq" id="WP_130990323.1">
    <property type="nucleotide sequence ID" value="NZ_SISK01000003.1"/>
</dbReference>
<dbReference type="GO" id="GO:0000049">
    <property type="term" value="F:tRNA binding"/>
    <property type="evidence" value="ECO:0007669"/>
    <property type="project" value="UniProtKB-UniRule"/>
</dbReference>
<keyword evidence="4" id="KW-1185">Reference proteome</keyword>
<dbReference type="Gene3D" id="3.50.80.10">
    <property type="entry name" value="D-tyrosyl-tRNA(Tyr) deacylase"/>
    <property type="match status" value="1"/>
</dbReference>
<dbReference type="PANTHER" id="PTHR10472">
    <property type="entry name" value="D-TYROSYL-TRNA TYR DEACYLASE"/>
    <property type="match status" value="1"/>
</dbReference>
<evidence type="ECO:0000313" key="4">
    <source>
        <dbReference type="Proteomes" id="UP000293520"/>
    </source>
</evidence>
<dbReference type="Proteomes" id="UP000293520">
    <property type="component" value="Unassembled WGS sequence"/>
</dbReference>
<sequence length="151" mass="15964">MRALIQRVAEASVTVDGSIVGRCGPGLLVLVCAMDGDTEAEADNLAGRVARLRIFREDDGRMNRSLLDTGGGALVVSQFTLAADTRTGNRPGFSSAAAPDQGRRIYERFVSALAGRGIAVETGIFGAEMQVRLVNDGPVTIWLDTADRVKG</sequence>
<dbReference type="HAMAP" id="MF_00518">
    <property type="entry name" value="Deacylase_Dtd"/>
    <property type="match status" value="1"/>
</dbReference>
<evidence type="ECO:0000256" key="2">
    <source>
        <dbReference type="HAMAP-Rule" id="MF_00518"/>
    </source>
</evidence>
<dbReference type="InterPro" id="IPR003732">
    <property type="entry name" value="Daa-tRNA_deacyls_DTD"/>
</dbReference>
<keyword evidence="2" id="KW-0820">tRNA-binding</keyword>
<keyword evidence="2" id="KW-0963">Cytoplasm</keyword>
<dbReference type="GO" id="GO:0005737">
    <property type="term" value="C:cytoplasm"/>
    <property type="evidence" value="ECO:0007669"/>
    <property type="project" value="UniProtKB-SubCell"/>
</dbReference>
<protein>
    <recommendedName>
        <fullName evidence="2">D-aminoacyl-tRNA deacylase</fullName>
        <shortName evidence="2">DTD</shortName>
        <ecNumber evidence="2">3.1.1.96</ecNumber>
    </recommendedName>
    <alternativeName>
        <fullName evidence="2">Gly-tRNA(Ala) deacylase</fullName>
        <ecNumber evidence="2">3.1.1.-</ecNumber>
    </alternativeName>
</protein>
<dbReference type="AlphaFoldDB" id="A0A4Q9G3M9"/>
<dbReference type="GO" id="GO:0019478">
    <property type="term" value="P:D-amino acid catabolic process"/>
    <property type="evidence" value="ECO:0007669"/>
    <property type="project" value="UniProtKB-UniRule"/>
</dbReference>
<comment type="subunit">
    <text evidence="2">Homodimer.</text>
</comment>
<dbReference type="Pfam" id="PF02580">
    <property type="entry name" value="Tyr_Deacylase"/>
    <property type="match status" value="1"/>
</dbReference>
<organism evidence="3 4">
    <name type="scientific">Paracoccus subflavus</name>
    <dbReference type="NCBI Taxonomy" id="2528244"/>
    <lineage>
        <taxon>Bacteria</taxon>
        <taxon>Pseudomonadati</taxon>
        <taxon>Pseudomonadota</taxon>
        <taxon>Alphaproteobacteria</taxon>
        <taxon>Rhodobacterales</taxon>
        <taxon>Paracoccaceae</taxon>
        <taxon>Paracoccus</taxon>
    </lineage>
</organism>
<dbReference type="SUPFAM" id="SSF69500">
    <property type="entry name" value="DTD-like"/>
    <property type="match status" value="1"/>
</dbReference>
<comment type="catalytic activity">
    <reaction evidence="2">
        <text>glycyl-tRNA(Ala) + H2O = tRNA(Ala) + glycine + H(+)</text>
        <dbReference type="Rhea" id="RHEA:53744"/>
        <dbReference type="Rhea" id="RHEA-COMP:9657"/>
        <dbReference type="Rhea" id="RHEA-COMP:13640"/>
        <dbReference type="ChEBI" id="CHEBI:15377"/>
        <dbReference type="ChEBI" id="CHEBI:15378"/>
        <dbReference type="ChEBI" id="CHEBI:57305"/>
        <dbReference type="ChEBI" id="CHEBI:78442"/>
        <dbReference type="ChEBI" id="CHEBI:78522"/>
    </reaction>
</comment>
<proteinExistence type="inferred from homology"/>
<name>A0A4Q9G3M9_9RHOB</name>
<reference evidence="3 4" key="1">
    <citation type="submission" date="2019-02" db="EMBL/GenBank/DDBJ databases">
        <title>Paracoccus subflavus sp. nov., isolated from marine sediment of the Pacific Ocean.</title>
        <authorList>
            <person name="Zhang G."/>
        </authorList>
    </citation>
    <scope>NUCLEOTIDE SEQUENCE [LARGE SCALE GENOMIC DNA]</scope>
    <source>
        <strain evidence="3 4">GY0581</strain>
    </source>
</reference>
<evidence type="ECO:0000256" key="1">
    <source>
        <dbReference type="ARBA" id="ARBA00009673"/>
    </source>
</evidence>
<dbReference type="InterPro" id="IPR023509">
    <property type="entry name" value="DTD-like_sf"/>
</dbReference>
<accession>A0A4Q9G3M9</accession>
<comment type="domain">
    <text evidence="2">A Gly-cisPro motif from one monomer fits into the active site of the other monomer to allow specific chiral rejection of L-amino acids.</text>
</comment>
<dbReference type="GO" id="GO:0106026">
    <property type="term" value="F:Gly-tRNA(Ala) deacylase activity"/>
    <property type="evidence" value="ECO:0007669"/>
    <property type="project" value="UniProtKB-UniRule"/>
</dbReference>
<dbReference type="PANTHER" id="PTHR10472:SF5">
    <property type="entry name" value="D-AMINOACYL-TRNA DEACYLASE 1"/>
    <property type="match status" value="1"/>
</dbReference>
<dbReference type="EMBL" id="SISK01000003">
    <property type="protein sequence ID" value="TBN41865.1"/>
    <property type="molecule type" value="Genomic_DNA"/>
</dbReference>
<dbReference type="OrthoDB" id="9801395at2"/>
<evidence type="ECO:0000313" key="3">
    <source>
        <dbReference type="EMBL" id="TBN41865.1"/>
    </source>
</evidence>